<evidence type="ECO:0000313" key="3">
    <source>
        <dbReference type="Proteomes" id="UP001422759"/>
    </source>
</evidence>
<evidence type="ECO:0000256" key="1">
    <source>
        <dbReference type="SAM" id="MobiDB-lite"/>
    </source>
</evidence>
<evidence type="ECO:0000313" key="2">
    <source>
        <dbReference type="EMBL" id="GAA2157109.1"/>
    </source>
</evidence>
<dbReference type="Proteomes" id="UP001422759">
    <property type="component" value="Unassembled WGS sequence"/>
</dbReference>
<accession>A0ABP5M4Y2</accession>
<dbReference type="EMBL" id="BAAANT010000057">
    <property type="protein sequence ID" value="GAA2157109.1"/>
    <property type="molecule type" value="Genomic_DNA"/>
</dbReference>
<protein>
    <submittedName>
        <fullName evidence="2">Uncharacterized protein</fullName>
    </submittedName>
</protein>
<comment type="caution">
    <text evidence="2">The sequence shown here is derived from an EMBL/GenBank/DDBJ whole genome shotgun (WGS) entry which is preliminary data.</text>
</comment>
<feature type="compositionally biased region" description="Polar residues" evidence="1">
    <location>
        <begin position="35"/>
        <end position="56"/>
    </location>
</feature>
<reference evidence="3" key="1">
    <citation type="journal article" date="2019" name="Int. J. Syst. Evol. Microbiol.">
        <title>The Global Catalogue of Microorganisms (GCM) 10K type strain sequencing project: providing services to taxonomists for standard genome sequencing and annotation.</title>
        <authorList>
            <consortium name="The Broad Institute Genomics Platform"/>
            <consortium name="The Broad Institute Genome Sequencing Center for Infectious Disease"/>
            <person name="Wu L."/>
            <person name="Ma J."/>
        </authorList>
    </citation>
    <scope>NUCLEOTIDE SEQUENCE [LARGE SCALE GENOMIC DNA]</scope>
    <source>
        <strain evidence="3">JCM 14560</strain>
    </source>
</reference>
<feature type="region of interest" description="Disordered" evidence="1">
    <location>
        <begin position="32"/>
        <end position="56"/>
    </location>
</feature>
<proteinExistence type="predicted"/>
<keyword evidence="3" id="KW-1185">Reference proteome</keyword>
<organism evidence="2 3">
    <name type="scientific">Kitasatospora kazusensis</name>
    <dbReference type="NCBI Taxonomy" id="407974"/>
    <lineage>
        <taxon>Bacteria</taxon>
        <taxon>Bacillati</taxon>
        <taxon>Actinomycetota</taxon>
        <taxon>Actinomycetes</taxon>
        <taxon>Kitasatosporales</taxon>
        <taxon>Streptomycetaceae</taxon>
        <taxon>Kitasatospora</taxon>
    </lineage>
</organism>
<sequence length="56" mass="5755">MVNFREYTGGAFRECLVVEALPGDTYVGRPAVTGRGSTHSGTAFMGPTSSGSVTGD</sequence>
<name>A0ABP5M4Y2_9ACTN</name>
<gene>
    <name evidence="2" type="ORF">GCM10009760_58870</name>
</gene>